<dbReference type="GO" id="GO:0032259">
    <property type="term" value="P:methylation"/>
    <property type="evidence" value="ECO:0007669"/>
    <property type="project" value="UniProtKB-KW"/>
</dbReference>
<keyword evidence="2" id="KW-0808">Transferase</keyword>
<dbReference type="NCBIfam" id="TIGR03439">
    <property type="entry name" value="methyl_EasF"/>
    <property type="match status" value="1"/>
</dbReference>
<sequence length="362" mass="41141">MADHVEETMQTQYIGTYPYPIAIWPLAGSEDAPKDIDILDIRSNKEEQDLASDLKDKLQLQGDDYERRGFPATLLDAQQELTCLEERTAAETRLLENHADDIAMSLLPGTIIIDIGFGSLQQTKTLLEAFESHHKIVDYYAVGENWDGLQRTLKKLDAGRFNYVRCHGLLGTPQDGRTWIAKYENKQRPVCVLSLGSTISNITREETDAFWRQWSELLTVNNKFNSNNARIIVGLESGKESSSNTSDGHASDRSQAYDEQNLHRLLVNANDQLGIKAFEPSEWIMTAEWDPVSRPYANFLVPKKDVTLKDVKLKAGEKILVARSYKYSDEDTKEMLRNSKLKELQRYTDEDGHYGVYVLAPC</sequence>
<gene>
    <name evidence="4" type="ORF">M409DRAFT_26780</name>
</gene>
<dbReference type="InterPro" id="IPR051128">
    <property type="entry name" value="EgtD_Methyltrsf_superfamily"/>
</dbReference>
<dbReference type="OrthoDB" id="659at2759"/>
<dbReference type="Proteomes" id="UP000799537">
    <property type="component" value="Unassembled WGS sequence"/>
</dbReference>
<dbReference type="PANTHER" id="PTHR43397:SF1">
    <property type="entry name" value="ERGOTHIONEINE BIOSYNTHESIS PROTEIN 1"/>
    <property type="match status" value="1"/>
</dbReference>
<dbReference type="EMBL" id="ML993611">
    <property type="protein sequence ID" value="KAF2162927.1"/>
    <property type="molecule type" value="Genomic_DNA"/>
</dbReference>
<keyword evidence="5" id="KW-1185">Reference proteome</keyword>
<dbReference type="PANTHER" id="PTHR43397">
    <property type="entry name" value="ERGOTHIONEINE BIOSYNTHESIS PROTEIN 1"/>
    <property type="match status" value="1"/>
</dbReference>
<reference evidence="4" key="1">
    <citation type="journal article" date="2020" name="Stud. Mycol.">
        <title>101 Dothideomycetes genomes: a test case for predicting lifestyles and emergence of pathogens.</title>
        <authorList>
            <person name="Haridas S."/>
            <person name="Albert R."/>
            <person name="Binder M."/>
            <person name="Bloem J."/>
            <person name="Labutti K."/>
            <person name="Salamov A."/>
            <person name="Andreopoulos B."/>
            <person name="Baker S."/>
            <person name="Barry K."/>
            <person name="Bills G."/>
            <person name="Bluhm B."/>
            <person name="Cannon C."/>
            <person name="Castanera R."/>
            <person name="Culley D."/>
            <person name="Daum C."/>
            <person name="Ezra D."/>
            <person name="Gonzalez J."/>
            <person name="Henrissat B."/>
            <person name="Kuo A."/>
            <person name="Liang C."/>
            <person name="Lipzen A."/>
            <person name="Lutzoni F."/>
            <person name="Magnuson J."/>
            <person name="Mondo S."/>
            <person name="Nolan M."/>
            <person name="Ohm R."/>
            <person name="Pangilinan J."/>
            <person name="Park H.-J."/>
            <person name="Ramirez L."/>
            <person name="Alfaro M."/>
            <person name="Sun H."/>
            <person name="Tritt A."/>
            <person name="Yoshinaga Y."/>
            <person name="Zwiers L.-H."/>
            <person name="Turgeon B."/>
            <person name="Goodwin S."/>
            <person name="Spatafora J."/>
            <person name="Crous P."/>
            <person name="Grigoriev I."/>
        </authorList>
    </citation>
    <scope>NUCLEOTIDE SEQUENCE</scope>
    <source>
        <strain evidence="4">ATCC 36951</strain>
    </source>
</reference>
<evidence type="ECO:0000256" key="1">
    <source>
        <dbReference type="ARBA" id="ARBA00022603"/>
    </source>
</evidence>
<accession>A0A6A6C6X1</accession>
<name>A0A6A6C6X1_ZASCE</name>
<dbReference type="GO" id="GO:0008168">
    <property type="term" value="F:methyltransferase activity"/>
    <property type="evidence" value="ECO:0007669"/>
    <property type="project" value="UniProtKB-KW"/>
</dbReference>
<dbReference type="Gene3D" id="3.40.50.150">
    <property type="entry name" value="Vaccinia Virus protein VP39"/>
    <property type="match status" value="1"/>
</dbReference>
<dbReference type="InterPro" id="IPR029063">
    <property type="entry name" value="SAM-dependent_MTases_sf"/>
</dbReference>
<evidence type="ECO:0000313" key="5">
    <source>
        <dbReference type="Proteomes" id="UP000799537"/>
    </source>
</evidence>
<dbReference type="RefSeq" id="XP_033663816.1">
    <property type="nucleotide sequence ID" value="XM_033808265.1"/>
</dbReference>
<evidence type="ECO:0000259" key="3">
    <source>
        <dbReference type="Pfam" id="PF10017"/>
    </source>
</evidence>
<keyword evidence="1" id="KW-0489">Methyltransferase</keyword>
<feature type="domain" description="Histidine-specific methyltransferase SAM-dependent" evidence="3">
    <location>
        <begin position="88"/>
        <end position="359"/>
    </location>
</feature>
<dbReference type="InterPro" id="IPR019257">
    <property type="entry name" value="MeTrfase_dom"/>
</dbReference>
<dbReference type="Pfam" id="PF10017">
    <property type="entry name" value="Methyltransf_33"/>
    <property type="match status" value="1"/>
</dbReference>
<organism evidence="4 5">
    <name type="scientific">Zasmidium cellare ATCC 36951</name>
    <dbReference type="NCBI Taxonomy" id="1080233"/>
    <lineage>
        <taxon>Eukaryota</taxon>
        <taxon>Fungi</taxon>
        <taxon>Dikarya</taxon>
        <taxon>Ascomycota</taxon>
        <taxon>Pezizomycotina</taxon>
        <taxon>Dothideomycetes</taxon>
        <taxon>Dothideomycetidae</taxon>
        <taxon>Mycosphaerellales</taxon>
        <taxon>Mycosphaerellaceae</taxon>
        <taxon>Zasmidium</taxon>
    </lineage>
</organism>
<dbReference type="AlphaFoldDB" id="A0A6A6C6X1"/>
<evidence type="ECO:0000256" key="2">
    <source>
        <dbReference type="ARBA" id="ARBA00022679"/>
    </source>
</evidence>
<proteinExistence type="predicted"/>
<protein>
    <recommendedName>
        <fullName evidence="3">Histidine-specific methyltransferase SAM-dependent domain-containing protein</fullName>
    </recommendedName>
</protein>
<dbReference type="InterPro" id="IPR017805">
    <property type="entry name" value="SAM_MeTrfase_EasF-type_put"/>
</dbReference>
<evidence type="ECO:0000313" key="4">
    <source>
        <dbReference type="EMBL" id="KAF2162927.1"/>
    </source>
</evidence>
<dbReference type="GeneID" id="54561537"/>